<dbReference type="Proteomes" id="UP001206206">
    <property type="component" value="Unassembled WGS sequence"/>
</dbReference>
<evidence type="ECO:0000313" key="3">
    <source>
        <dbReference type="Proteomes" id="UP001206206"/>
    </source>
</evidence>
<feature type="signal peptide" evidence="1">
    <location>
        <begin position="1"/>
        <end position="27"/>
    </location>
</feature>
<gene>
    <name evidence="2" type="ORF">NON19_21735</name>
</gene>
<proteinExistence type="predicted"/>
<evidence type="ECO:0000256" key="1">
    <source>
        <dbReference type="SAM" id="SignalP"/>
    </source>
</evidence>
<comment type="caution">
    <text evidence="2">The sequence shown here is derived from an EMBL/GenBank/DDBJ whole genome shotgun (WGS) entry which is preliminary data.</text>
</comment>
<organism evidence="2 3">
    <name type="scientific">Streptantibioticus rubrisoli</name>
    <dbReference type="NCBI Taxonomy" id="1387313"/>
    <lineage>
        <taxon>Bacteria</taxon>
        <taxon>Bacillati</taxon>
        <taxon>Actinomycetota</taxon>
        <taxon>Actinomycetes</taxon>
        <taxon>Kitasatosporales</taxon>
        <taxon>Streptomycetaceae</taxon>
        <taxon>Streptantibioticus</taxon>
    </lineage>
</organism>
<keyword evidence="1" id="KW-0732">Signal</keyword>
<dbReference type="RefSeq" id="WP_255930490.1">
    <property type="nucleotide sequence ID" value="NZ_JANFNH010000029.1"/>
</dbReference>
<accession>A0ABT1PIF8</accession>
<evidence type="ECO:0000313" key="2">
    <source>
        <dbReference type="EMBL" id="MCQ4044581.1"/>
    </source>
</evidence>
<name>A0ABT1PIF8_9ACTN</name>
<sequence>MRNSPRRISRYGPVLPLVLLLVGCAPSQGFTGSGAYTPPSGSPSNSPSAAAFLAAGACAAHDRVGTGGSFHQVSCDDPSAVARVTVRRATGSAASPDCPDTTDFVLSISGTSAAQASARPDAQGYACLRDLRPPHPGDPGMGGGPNTIVGDCVYTEDSDEAEETACDGSGKHPPQYKVIAVVTGRADCPRATSLYVGVQHHKVGCARKL</sequence>
<protein>
    <recommendedName>
        <fullName evidence="4">Lipoprotein</fullName>
    </recommendedName>
</protein>
<dbReference type="EMBL" id="JANFNH010000029">
    <property type="protein sequence ID" value="MCQ4044581.1"/>
    <property type="molecule type" value="Genomic_DNA"/>
</dbReference>
<feature type="chain" id="PRO_5047411033" description="Lipoprotein" evidence="1">
    <location>
        <begin position="28"/>
        <end position="209"/>
    </location>
</feature>
<keyword evidence="3" id="KW-1185">Reference proteome</keyword>
<reference evidence="2 3" key="1">
    <citation type="submission" date="2022-06" db="EMBL/GenBank/DDBJ databases">
        <title>Draft genome sequence of type strain Streptomyces rubrisoli DSM 42083.</title>
        <authorList>
            <person name="Duangmal K."/>
            <person name="Klaysubun C."/>
        </authorList>
    </citation>
    <scope>NUCLEOTIDE SEQUENCE [LARGE SCALE GENOMIC DNA]</scope>
    <source>
        <strain evidence="2 3">DSM 42083</strain>
    </source>
</reference>
<evidence type="ECO:0008006" key="4">
    <source>
        <dbReference type="Google" id="ProtNLM"/>
    </source>
</evidence>
<dbReference type="PROSITE" id="PS51257">
    <property type="entry name" value="PROKAR_LIPOPROTEIN"/>
    <property type="match status" value="1"/>
</dbReference>